<accession>A0A9D2NIH6</accession>
<feature type="domain" description="HTH LytTR-type" evidence="5">
    <location>
        <begin position="146"/>
        <end position="250"/>
    </location>
</feature>
<feature type="modified residue" description="4-aspartylphosphate" evidence="3">
    <location>
        <position position="55"/>
    </location>
</feature>
<dbReference type="PANTHER" id="PTHR37299:SF1">
    <property type="entry name" value="STAGE 0 SPORULATION PROTEIN A HOMOLOG"/>
    <property type="match status" value="1"/>
</dbReference>
<dbReference type="Proteomes" id="UP000823891">
    <property type="component" value="Unassembled WGS sequence"/>
</dbReference>
<dbReference type="PROSITE" id="PS50930">
    <property type="entry name" value="HTH_LYTTR"/>
    <property type="match status" value="1"/>
</dbReference>
<keyword evidence="6" id="KW-0238">DNA-binding</keyword>
<gene>
    <name evidence="6" type="ORF">H9761_16830</name>
</gene>
<dbReference type="Gene3D" id="2.40.50.1020">
    <property type="entry name" value="LytTr DNA-binding domain"/>
    <property type="match status" value="1"/>
</dbReference>
<evidence type="ECO:0000259" key="5">
    <source>
        <dbReference type="PROSITE" id="PS50930"/>
    </source>
</evidence>
<dbReference type="Pfam" id="PF04397">
    <property type="entry name" value="LytTR"/>
    <property type="match status" value="1"/>
</dbReference>
<proteinExistence type="predicted"/>
<dbReference type="InterPro" id="IPR011006">
    <property type="entry name" value="CheY-like_superfamily"/>
</dbReference>
<dbReference type="AlphaFoldDB" id="A0A9D2NIH6"/>
<comment type="function">
    <text evidence="2">May play the central regulatory role in sporulation. It may be an element of the effector pathway responsible for the activation of sporulation genes in response to nutritional stress. Spo0A may act in concert with spo0H (a sigma factor) to control the expression of some genes that are critical to the sporulation process.</text>
</comment>
<dbReference type="InterPro" id="IPR001789">
    <property type="entry name" value="Sig_transdc_resp-reg_receiver"/>
</dbReference>
<evidence type="ECO:0000259" key="4">
    <source>
        <dbReference type="PROSITE" id="PS50110"/>
    </source>
</evidence>
<dbReference type="SMART" id="SM00448">
    <property type="entry name" value="REC"/>
    <property type="match status" value="1"/>
</dbReference>
<name>A0A9D2NIH6_9FIRM</name>
<dbReference type="InterPro" id="IPR046947">
    <property type="entry name" value="LytR-like"/>
</dbReference>
<dbReference type="GO" id="GO:0000156">
    <property type="term" value="F:phosphorelay response regulator activity"/>
    <property type="evidence" value="ECO:0007669"/>
    <property type="project" value="InterPro"/>
</dbReference>
<dbReference type="InterPro" id="IPR007492">
    <property type="entry name" value="LytTR_DNA-bd_dom"/>
</dbReference>
<dbReference type="EMBL" id="DWWS01000062">
    <property type="protein sequence ID" value="HJC25340.1"/>
    <property type="molecule type" value="Genomic_DNA"/>
</dbReference>
<evidence type="ECO:0000313" key="7">
    <source>
        <dbReference type="Proteomes" id="UP000823891"/>
    </source>
</evidence>
<sequence length="250" mass="29088">MAVGVMLVEDDAGVRVLLRKIIERNEGFEISGECDNLADAVSLFVRNRPEVIFMDIEINGASGIDCARIIMDMEPKTKIIFATAHAEYMPEAFELYAYDYLVKPFDIERVEQTLRRIVVLKENTIQEETEKPEKKGIHWEKGLERLLVKGRESMMFVDIPDIILVQRENNSTVICTARDSFTTSAGLHEIEQRLDPERFMRSHKSYIINLSKIRSIEPYGRWTYIVTFRDTNRDALITAEKYEEIKRRFS</sequence>
<protein>
    <recommendedName>
        <fullName evidence="1">Stage 0 sporulation protein A homolog</fullName>
    </recommendedName>
</protein>
<comment type="caution">
    <text evidence="6">The sequence shown here is derived from an EMBL/GenBank/DDBJ whole genome shotgun (WGS) entry which is preliminary data.</text>
</comment>
<evidence type="ECO:0000256" key="2">
    <source>
        <dbReference type="ARBA" id="ARBA00024867"/>
    </source>
</evidence>
<evidence type="ECO:0000256" key="1">
    <source>
        <dbReference type="ARBA" id="ARBA00018672"/>
    </source>
</evidence>
<dbReference type="Pfam" id="PF00072">
    <property type="entry name" value="Response_reg"/>
    <property type="match status" value="1"/>
</dbReference>
<organism evidence="6 7">
    <name type="scientific">Candidatus Eisenbergiella merdavium</name>
    <dbReference type="NCBI Taxonomy" id="2838551"/>
    <lineage>
        <taxon>Bacteria</taxon>
        <taxon>Bacillati</taxon>
        <taxon>Bacillota</taxon>
        <taxon>Clostridia</taxon>
        <taxon>Lachnospirales</taxon>
        <taxon>Lachnospiraceae</taxon>
        <taxon>Eisenbergiella</taxon>
    </lineage>
</organism>
<dbReference type="PANTHER" id="PTHR37299">
    <property type="entry name" value="TRANSCRIPTIONAL REGULATOR-RELATED"/>
    <property type="match status" value="1"/>
</dbReference>
<evidence type="ECO:0000313" key="6">
    <source>
        <dbReference type="EMBL" id="HJC25340.1"/>
    </source>
</evidence>
<dbReference type="PROSITE" id="PS50110">
    <property type="entry name" value="RESPONSE_REGULATORY"/>
    <property type="match status" value="1"/>
</dbReference>
<dbReference type="Gene3D" id="3.40.50.2300">
    <property type="match status" value="1"/>
</dbReference>
<dbReference type="SMART" id="SM00850">
    <property type="entry name" value="LytTR"/>
    <property type="match status" value="1"/>
</dbReference>
<evidence type="ECO:0000256" key="3">
    <source>
        <dbReference type="PROSITE-ProRule" id="PRU00169"/>
    </source>
</evidence>
<keyword evidence="3" id="KW-0597">Phosphoprotein</keyword>
<reference evidence="6" key="1">
    <citation type="journal article" date="2021" name="PeerJ">
        <title>Extensive microbial diversity within the chicken gut microbiome revealed by metagenomics and culture.</title>
        <authorList>
            <person name="Gilroy R."/>
            <person name="Ravi A."/>
            <person name="Getino M."/>
            <person name="Pursley I."/>
            <person name="Horton D.L."/>
            <person name="Alikhan N.F."/>
            <person name="Baker D."/>
            <person name="Gharbi K."/>
            <person name="Hall N."/>
            <person name="Watson M."/>
            <person name="Adriaenssens E.M."/>
            <person name="Foster-Nyarko E."/>
            <person name="Jarju S."/>
            <person name="Secka A."/>
            <person name="Antonio M."/>
            <person name="Oren A."/>
            <person name="Chaudhuri R.R."/>
            <person name="La Ragione R."/>
            <person name="Hildebrand F."/>
            <person name="Pallen M.J."/>
        </authorList>
    </citation>
    <scope>NUCLEOTIDE SEQUENCE</scope>
    <source>
        <strain evidence="6">USAMLcec2-132</strain>
    </source>
</reference>
<dbReference type="GO" id="GO:0003677">
    <property type="term" value="F:DNA binding"/>
    <property type="evidence" value="ECO:0007669"/>
    <property type="project" value="UniProtKB-KW"/>
</dbReference>
<dbReference type="SUPFAM" id="SSF52172">
    <property type="entry name" value="CheY-like"/>
    <property type="match status" value="1"/>
</dbReference>
<feature type="domain" description="Response regulatory" evidence="4">
    <location>
        <begin position="4"/>
        <end position="118"/>
    </location>
</feature>
<reference evidence="6" key="2">
    <citation type="submission" date="2021-04" db="EMBL/GenBank/DDBJ databases">
        <authorList>
            <person name="Gilroy R."/>
        </authorList>
    </citation>
    <scope>NUCLEOTIDE SEQUENCE</scope>
    <source>
        <strain evidence="6">USAMLcec2-132</strain>
    </source>
</reference>